<dbReference type="Pfam" id="PF02805">
    <property type="entry name" value="Ada_Zn_binding"/>
    <property type="match status" value="1"/>
</dbReference>
<sequence>MSDAALFLPLPDDDTLYAALLARDPAYDGFAFVGVKSTGVFCRLTCPARKPKRENTLFFDSIKGCVEAGFRPCLRCRPLERLGTQGPLVSDLLQRLGRQPQRRWFEDDLAALGYDPSTVRRAFKREFGVTFLEMARLRRLGQVAERLSSGARVIDAQLDASFDSDSGFRSAFARLLGEPPSQLRGRELLKADWLQTPLGAMLAVADAQALHLLEFFDRPALSGELKRLQKSSGSSIGFGRFASIDRIEAELADYFGGTPVRFQTPLALNASAFTRTVWQALREVPCGSTQSYAGLARSIGSPSSVRAVARANGANQIAIVIPCHRVIGSDGSLTGYGGGLWRKRWLLEHERRMGAAG</sequence>
<evidence type="ECO:0000256" key="4">
    <source>
        <dbReference type="ARBA" id="ARBA00022603"/>
    </source>
</evidence>
<dbReference type="RefSeq" id="WP_003119362.1">
    <property type="nucleotide sequence ID" value="NZ_AP014651.1"/>
</dbReference>
<dbReference type="Pfam" id="PF12833">
    <property type="entry name" value="HTH_18"/>
    <property type="match status" value="1"/>
</dbReference>
<reference evidence="14" key="2">
    <citation type="submission" date="2020-01" db="EMBL/GenBank/DDBJ databases">
        <title>Bacteria Cultured from War Wounds Associated with the Conflict in Eastern Ukraine.</title>
        <authorList>
            <person name="Snesrud E."/>
            <person name="Galac M.R."/>
            <person name="Mc Gann P."/>
            <person name="Valentine K."/>
            <person name="Viacheslav K."/>
        </authorList>
    </citation>
    <scope>NUCLEOTIDE SEQUENCE</scope>
    <source>
        <strain evidence="14">VNMU148</strain>
    </source>
</reference>
<dbReference type="SUPFAM" id="SSF46767">
    <property type="entry name" value="Methylated DNA-protein cysteine methyltransferase, C-terminal domain"/>
    <property type="match status" value="1"/>
</dbReference>
<dbReference type="InterPro" id="IPR001497">
    <property type="entry name" value="MethylDNA_cys_MeTrfase_AS"/>
</dbReference>
<dbReference type="NCBIfam" id="TIGR00589">
    <property type="entry name" value="ogt"/>
    <property type="match status" value="1"/>
</dbReference>
<evidence type="ECO:0000256" key="7">
    <source>
        <dbReference type="ARBA" id="ARBA00023159"/>
    </source>
</evidence>
<evidence type="ECO:0000256" key="6">
    <source>
        <dbReference type="ARBA" id="ARBA00022763"/>
    </source>
</evidence>
<dbReference type="InterPro" id="IPR036388">
    <property type="entry name" value="WH-like_DNA-bd_sf"/>
</dbReference>
<dbReference type="PROSITE" id="PS00374">
    <property type="entry name" value="MGMT"/>
    <property type="match status" value="1"/>
</dbReference>
<feature type="active site" description="Nucleophile; methyl group acceptor from methylphosphotriester" evidence="10">
    <location>
        <position position="42"/>
    </location>
</feature>
<evidence type="ECO:0000256" key="9">
    <source>
        <dbReference type="ARBA" id="ARBA00049348"/>
    </source>
</evidence>
<evidence type="ECO:0000256" key="11">
    <source>
        <dbReference type="PIRSR" id="PIRSR000409-3"/>
    </source>
</evidence>
<dbReference type="GO" id="GO:0032259">
    <property type="term" value="P:methylation"/>
    <property type="evidence" value="ECO:0007669"/>
    <property type="project" value="UniProtKB-KW"/>
</dbReference>
<protein>
    <recommendedName>
        <fullName evidence="3">methylated-DNA--[protein]-cysteine S-methyltransferase</fullName>
        <ecNumber evidence="3">2.1.1.63</ecNumber>
    </recommendedName>
</protein>
<dbReference type="EMBL" id="WXZT01000001">
    <property type="protein sequence ID" value="MZZ11047.1"/>
    <property type="molecule type" value="Genomic_DNA"/>
</dbReference>
<dbReference type="SUPFAM" id="SSF53155">
    <property type="entry name" value="Methylated DNA-protein cysteine methyltransferase domain"/>
    <property type="match status" value="1"/>
</dbReference>
<feature type="binding site" evidence="11">
    <location>
        <position position="46"/>
    </location>
    <ligand>
        <name>Zn(2+)</name>
        <dbReference type="ChEBI" id="CHEBI:29105"/>
    </ligand>
</feature>
<comment type="caution">
    <text evidence="14">The sequence shown here is derived from an EMBL/GenBank/DDBJ whole genome shotgun (WGS) entry which is preliminary data.</text>
</comment>
<dbReference type="Gene3D" id="1.10.10.60">
    <property type="entry name" value="Homeodomain-like"/>
    <property type="match status" value="1"/>
</dbReference>
<dbReference type="Proteomes" id="UP000433532">
    <property type="component" value="Unassembled WGS sequence"/>
</dbReference>
<comment type="catalytic activity">
    <reaction evidence="1">
        <text>a 4-O-methyl-thymidine in DNA + L-cysteinyl-[protein] = a thymidine in DNA + S-methyl-L-cysteinyl-[protein]</text>
        <dbReference type="Rhea" id="RHEA:53428"/>
        <dbReference type="Rhea" id="RHEA-COMP:10131"/>
        <dbReference type="Rhea" id="RHEA-COMP:10132"/>
        <dbReference type="Rhea" id="RHEA-COMP:13555"/>
        <dbReference type="Rhea" id="RHEA-COMP:13556"/>
        <dbReference type="ChEBI" id="CHEBI:29950"/>
        <dbReference type="ChEBI" id="CHEBI:82612"/>
        <dbReference type="ChEBI" id="CHEBI:137386"/>
        <dbReference type="ChEBI" id="CHEBI:137387"/>
        <dbReference type="EC" id="2.1.1.63"/>
    </reaction>
</comment>
<dbReference type="InterPro" id="IPR036217">
    <property type="entry name" value="MethylDNA_cys_MeTrfase_DNAb"/>
</dbReference>
<dbReference type="GO" id="GO:0008270">
    <property type="term" value="F:zinc ion binding"/>
    <property type="evidence" value="ECO:0007669"/>
    <property type="project" value="InterPro"/>
</dbReference>
<feature type="binding site" evidence="11">
    <location>
        <position position="42"/>
    </location>
    <ligand>
        <name>Zn(2+)</name>
        <dbReference type="ChEBI" id="CHEBI:29105"/>
    </ligand>
</feature>
<evidence type="ECO:0000259" key="12">
    <source>
        <dbReference type="PROSITE" id="PS01124"/>
    </source>
</evidence>
<dbReference type="Gene3D" id="3.40.10.10">
    <property type="entry name" value="DNA Methylphosphotriester Repair Domain"/>
    <property type="match status" value="1"/>
</dbReference>
<accession>A0A0C6ECW9</accession>
<evidence type="ECO:0000256" key="3">
    <source>
        <dbReference type="ARBA" id="ARBA00011918"/>
    </source>
</evidence>
<dbReference type="InterPro" id="IPR004026">
    <property type="entry name" value="Ada_DNA_repair_Zn-bd"/>
</dbReference>
<evidence type="ECO:0000256" key="10">
    <source>
        <dbReference type="PIRSR" id="PIRSR000409-1"/>
    </source>
</evidence>
<dbReference type="GO" id="GO:0003908">
    <property type="term" value="F:methylated-DNA-[protein]-cysteine S-methyltransferase activity"/>
    <property type="evidence" value="ECO:0007669"/>
    <property type="project" value="UniProtKB-EC"/>
</dbReference>
<dbReference type="InterPro" id="IPR018060">
    <property type="entry name" value="HTH_AraC"/>
</dbReference>
<dbReference type="PIRSF" id="PIRSF000409">
    <property type="entry name" value="Ada"/>
    <property type="match status" value="1"/>
</dbReference>
<keyword evidence="8" id="KW-0234">DNA repair</keyword>
<evidence type="ECO:0000256" key="5">
    <source>
        <dbReference type="ARBA" id="ARBA00022679"/>
    </source>
</evidence>
<dbReference type="InterPro" id="IPR016221">
    <property type="entry name" value="Bifunct_regulatory_prot_Ada"/>
</dbReference>
<comment type="cofactor">
    <cofactor evidence="11">
        <name>Zn(2+)</name>
        <dbReference type="ChEBI" id="CHEBI:29105"/>
    </cofactor>
    <text evidence="11">Binds 1 zinc ion per subunit.</text>
</comment>
<organism evidence="14 16">
    <name type="scientific">Pseudomonas aeruginosa</name>
    <dbReference type="NCBI Taxonomy" id="287"/>
    <lineage>
        <taxon>Bacteria</taxon>
        <taxon>Pseudomonadati</taxon>
        <taxon>Pseudomonadota</taxon>
        <taxon>Gammaproteobacteria</taxon>
        <taxon>Pseudomonadales</taxon>
        <taxon>Pseudomonadaceae</taxon>
        <taxon>Pseudomonas</taxon>
    </lineage>
</organism>
<keyword evidence="4 14" id="KW-0489">Methyltransferase</keyword>
<evidence type="ECO:0000313" key="15">
    <source>
        <dbReference type="Proteomes" id="UP000433532"/>
    </source>
</evidence>
<dbReference type="PANTHER" id="PTHR10815">
    <property type="entry name" value="METHYLATED-DNA--PROTEIN-CYSTEINE METHYLTRANSFERASE"/>
    <property type="match status" value="1"/>
</dbReference>
<evidence type="ECO:0000256" key="2">
    <source>
        <dbReference type="ARBA" id="ARBA00008711"/>
    </source>
</evidence>
<name>A0A0C6ECW9_PSEAI</name>
<keyword evidence="7" id="KW-0010">Activator</keyword>
<keyword evidence="5 14" id="KW-0808">Transferase</keyword>
<feature type="active site" description="Nucleophile; methyl group acceptor from either O6-methylguanine or O4-methylthymine" evidence="10">
    <location>
        <position position="323"/>
    </location>
</feature>
<keyword evidence="11" id="KW-0862">Zinc</keyword>
<evidence type="ECO:0000313" key="14">
    <source>
        <dbReference type="EMBL" id="MZZ11047.1"/>
    </source>
</evidence>
<keyword evidence="11" id="KW-0479">Metal-binding</keyword>
<evidence type="ECO:0000313" key="16">
    <source>
        <dbReference type="Proteomes" id="UP000644192"/>
    </source>
</evidence>
<dbReference type="SMART" id="SM00342">
    <property type="entry name" value="HTH_ARAC"/>
    <property type="match status" value="1"/>
</dbReference>
<dbReference type="PANTHER" id="PTHR10815:SF5">
    <property type="entry name" value="METHYLATED-DNA--PROTEIN-CYSTEINE METHYLTRANSFERASE"/>
    <property type="match status" value="1"/>
</dbReference>
<dbReference type="Gene3D" id="1.10.10.10">
    <property type="entry name" value="Winged helix-like DNA-binding domain superfamily/Winged helix DNA-binding domain"/>
    <property type="match status" value="1"/>
</dbReference>
<proteinExistence type="inferred from homology"/>
<keyword evidence="6" id="KW-0227">DNA damage</keyword>
<dbReference type="PROSITE" id="PS01124">
    <property type="entry name" value="HTH_ARAC_FAMILY_2"/>
    <property type="match status" value="1"/>
</dbReference>
<dbReference type="CDD" id="cd06445">
    <property type="entry name" value="ATase"/>
    <property type="match status" value="1"/>
</dbReference>
<dbReference type="FunFam" id="1.10.10.10:FF:000214">
    <property type="entry name" value="Methylated-DNA--protein-cysteine methyltransferase"/>
    <property type="match status" value="1"/>
</dbReference>
<dbReference type="GO" id="GO:0003700">
    <property type="term" value="F:DNA-binding transcription factor activity"/>
    <property type="evidence" value="ECO:0007669"/>
    <property type="project" value="InterPro"/>
</dbReference>
<dbReference type="EMBL" id="WOAD01000003">
    <property type="protein sequence ID" value="MUI34642.1"/>
    <property type="molecule type" value="Genomic_DNA"/>
</dbReference>
<evidence type="ECO:0000313" key="13">
    <source>
        <dbReference type="EMBL" id="MUI34642.1"/>
    </source>
</evidence>
<dbReference type="EC" id="2.1.1.63" evidence="3"/>
<dbReference type="AlphaFoldDB" id="A0A0C6ECW9"/>
<feature type="domain" description="HTH araC/xylS-type" evidence="12">
    <location>
        <begin position="112"/>
        <end position="186"/>
    </location>
</feature>
<evidence type="ECO:0000256" key="1">
    <source>
        <dbReference type="ARBA" id="ARBA00001286"/>
    </source>
</evidence>
<dbReference type="SUPFAM" id="SSF57884">
    <property type="entry name" value="Ada DNA repair protein, N-terminal domain (N-Ada 10)"/>
    <property type="match status" value="1"/>
</dbReference>
<feature type="binding site" evidence="11">
    <location>
        <position position="73"/>
    </location>
    <ligand>
        <name>Zn(2+)</name>
        <dbReference type="ChEBI" id="CHEBI:29105"/>
    </ligand>
</feature>
<gene>
    <name evidence="13" type="ORF">GNQ48_06445</name>
    <name evidence="14" type="ORF">GUL26_02175</name>
</gene>
<comment type="similarity">
    <text evidence="2">Belongs to the MGMT family.</text>
</comment>
<dbReference type="Proteomes" id="UP000644192">
    <property type="component" value="Unassembled WGS sequence"/>
</dbReference>
<dbReference type="Pfam" id="PF01035">
    <property type="entry name" value="DNA_binding_1"/>
    <property type="match status" value="1"/>
</dbReference>
<feature type="binding site" evidence="11">
    <location>
        <position position="76"/>
    </location>
    <ligand>
        <name>Zn(2+)</name>
        <dbReference type="ChEBI" id="CHEBI:29105"/>
    </ligand>
</feature>
<dbReference type="GO" id="GO:0043565">
    <property type="term" value="F:sequence-specific DNA binding"/>
    <property type="evidence" value="ECO:0007669"/>
    <property type="project" value="InterPro"/>
</dbReference>
<comment type="catalytic activity">
    <reaction evidence="9">
        <text>a 6-O-methyl-2'-deoxyguanosine in DNA + L-cysteinyl-[protein] = S-methyl-L-cysteinyl-[protein] + a 2'-deoxyguanosine in DNA</text>
        <dbReference type="Rhea" id="RHEA:24000"/>
        <dbReference type="Rhea" id="RHEA-COMP:10131"/>
        <dbReference type="Rhea" id="RHEA-COMP:10132"/>
        <dbReference type="Rhea" id="RHEA-COMP:11367"/>
        <dbReference type="Rhea" id="RHEA-COMP:11368"/>
        <dbReference type="ChEBI" id="CHEBI:29950"/>
        <dbReference type="ChEBI" id="CHEBI:82612"/>
        <dbReference type="ChEBI" id="CHEBI:85445"/>
        <dbReference type="ChEBI" id="CHEBI:85448"/>
        <dbReference type="EC" id="2.1.1.63"/>
    </reaction>
</comment>
<dbReference type="InterPro" id="IPR036631">
    <property type="entry name" value="MGMT_N_sf"/>
</dbReference>
<dbReference type="GO" id="GO:0006281">
    <property type="term" value="P:DNA repair"/>
    <property type="evidence" value="ECO:0007669"/>
    <property type="project" value="UniProtKB-KW"/>
</dbReference>
<dbReference type="InterPro" id="IPR035451">
    <property type="entry name" value="Ada-like_dom_sf"/>
</dbReference>
<dbReference type="Gene3D" id="3.30.160.70">
    <property type="entry name" value="Methylated DNA-protein cysteine methyltransferase domain"/>
    <property type="match status" value="1"/>
</dbReference>
<evidence type="ECO:0000256" key="8">
    <source>
        <dbReference type="ARBA" id="ARBA00023204"/>
    </source>
</evidence>
<dbReference type="InterPro" id="IPR014048">
    <property type="entry name" value="MethylDNA_cys_MeTrfase_DNA-bd"/>
</dbReference>
<reference evidence="13 15" key="1">
    <citation type="submission" date="2019-11" db="EMBL/GenBank/DDBJ databases">
        <title>Genomes of ocular Pseudomonas aeruginosa isolates.</title>
        <authorList>
            <person name="Khan M."/>
            <person name="Rice S.A."/>
            <person name="Willcox M.D.P."/>
            <person name="Stapleton F."/>
        </authorList>
    </citation>
    <scope>NUCLEOTIDE SEQUENCE [LARGE SCALE GENOMIC DNA]</scope>
    <source>
        <strain evidence="13 15">PA221</strain>
    </source>
</reference>